<evidence type="ECO:0000313" key="2">
    <source>
        <dbReference type="Proteomes" id="UP000233769"/>
    </source>
</evidence>
<gene>
    <name evidence="1" type="ORF">TK0001_2661</name>
</gene>
<dbReference type="Proteomes" id="UP000233769">
    <property type="component" value="Chromosome tk0001"/>
</dbReference>
<name>A0A2N9APN0_METEX</name>
<protein>
    <submittedName>
        <fullName evidence="1">Uncharacterized protein</fullName>
    </submittedName>
</protein>
<evidence type="ECO:0000313" key="1">
    <source>
        <dbReference type="EMBL" id="SOR29263.1"/>
    </source>
</evidence>
<dbReference type="AlphaFoldDB" id="A0A2N9APN0"/>
<organism evidence="1 2">
    <name type="scientific">Methylorubrum extorquens</name>
    <name type="common">Methylobacterium dichloromethanicum</name>
    <name type="synonym">Methylobacterium extorquens</name>
    <dbReference type="NCBI Taxonomy" id="408"/>
    <lineage>
        <taxon>Bacteria</taxon>
        <taxon>Pseudomonadati</taxon>
        <taxon>Pseudomonadota</taxon>
        <taxon>Alphaproteobacteria</taxon>
        <taxon>Hyphomicrobiales</taxon>
        <taxon>Methylobacteriaceae</taxon>
        <taxon>Methylorubrum</taxon>
    </lineage>
</organism>
<accession>A0A2N9APN0</accession>
<sequence length="75" mass="7955">MGFHLPSRLPRGNQRSCSLNAPSLTIRTGPLRLSFGVGALRAIRSQPYCVKCDTVSAHDGAGHPMAISKLLSIAP</sequence>
<proteinExistence type="predicted"/>
<reference evidence="2" key="1">
    <citation type="submission" date="2017-10" db="EMBL/GenBank/DDBJ databases">
        <authorList>
            <person name="Regsiter A."/>
            <person name="William W."/>
        </authorList>
    </citation>
    <scope>NUCLEOTIDE SEQUENCE [LARGE SCALE GENOMIC DNA]</scope>
</reference>
<dbReference type="EMBL" id="LT962688">
    <property type="protein sequence ID" value="SOR29263.1"/>
    <property type="molecule type" value="Genomic_DNA"/>
</dbReference>